<evidence type="ECO:0000313" key="1">
    <source>
        <dbReference type="EMBL" id="MFD1521483.1"/>
    </source>
</evidence>
<comment type="caution">
    <text evidence="1">The sequence shown here is derived from an EMBL/GenBank/DDBJ whole genome shotgun (WGS) entry which is preliminary data.</text>
</comment>
<organism evidence="1 2">
    <name type="scientific">Pseudonocardia yunnanensis</name>
    <dbReference type="NCBI Taxonomy" id="58107"/>
    <lineage>
        <taxon>Bacteria</taxon>
        <taxon>Bacillati</taxon>
        <taxon>Actinomycetota</taxon>
        <taxon>Actinomycetes</taxon>
        <taxon>Pseudonocardiales</taxon>
        <taxon>Pseudonocardiaceae</taxon>
        <taxon>Pseudonocardia</taxon>
    </lineage>
</organism>
<accession>A0ABW4F0Y4</accession>
<sequence length="115" mass="12050">MNVNSGPGSVTLLEGDDSWVPTAAAYETRVTVTGQTAFVEAGEIVFDGAGLQLTTVGAGVIEPSAEEGTLRGAVTWQVEGTGRLSGATGLVSANFEFHPERRDAAEYHIVRLFLP</sequence>
<dbReference type="RefSeq" id="WP_344722404.1">
    <property type="nucleotide sequence ID" value="NZ_BAAAUS010000012.1"/>
</dbReference>
<dbReference type="EMBL" id="JBHUCO010000036">
    <property type="protein sequence ID" value="MFD1521483.1"/>
    <property type="molecule type" value="Genomic_DNA"/>
</dbReference>
<evidence type="ECO:0000313" key="2">
    <source>
        <dbReference type="Proteomes" id="UP001597114"/>
    </source>
</evidence>
<protein>
    <recommendedName>
        <fullName evidence="3">DUF3224 domain-containing protein</fullName>
    </recommendedName>
</protein>
<dbReference type="Proteomes" id="UP001597114">
    <property type="component" value="Unassembled WGS sequence"/>
</dbReference>
<evidence type="ECO:0008006" key="3">
    <source>
        <dbReference type="Google" id="ProtNLM"/>
    </source>
</evidence>
<proteinExistence type="predicted"/>
<reference evidence="2" key="1">
    <citation type="journal article" date="2019" name="Int. J. Syst. Evol. Microbiol.">
        <title>The Global Catalogue of Microorganisms (GCM) 10K type strain sequencing project: providing services to taxonomists for standard genome sequencing and annotation.</title>
        <authorList>
            <consortium name="The Broad Institute Genomics Platform"/>
            <consortium name="The Broad Institute Genome Sequencing Center for Infectious Disease"/>
            <person name="Wu L."/>
            <person name="Ma J."/>
        </authorList>
    </citation>
    <scope>NUCLEOTIDE SEQUENCE [LARGE SCALE GENOMIC DNA]</scope>
    <source>
        <strain evidence="2">CCM 7043</strain>
    </source>
</reference>
<name>A0ABW4F0Y4_9PSEU</name>
<gene>
    <name evidence="1" type="ORF">ACFSJD_28565</name>
</gene>
<keyword evidence="2" id="KW-1185">Reference proteome</keyword>